<evidence type="ECO:0000313" key="6">
    <source>
        <dbReference type="EMBL" id="KAE8256727.1"/>
    </source>
</evidence>
<dbReference type="Proteomes" id="UP000077671">
    <property type="component" value="Unassembled WGS sequence"/>
</dbReference>
<dbReference type="GO" id="GO:0003723">
    <property type="term" value="F:RNA binding"/>
    <property type="evidence" value="ECO:0007669"/>
    <property type="project" value="InterPro"/>
</dbReference>
<keyword evidence="2" id="KW-0677">Repeat</keyword>
<feature type="compositionally biased region" description="Polar residues" evidence="5">
    <location>
        <begin position="895"/>
        <end position="907"/>
    </location>
</feature>
<feature type="region of interest" description="Disordered" evidence="5">
    <location>
        <begin position="356"/>
        <end position="387"/>
    </location>
</feature>
<dbReference type="GO" id="GO:0000056">
    <property type="term" value="P:ribosomal small subunit export from nucleus"/>
    <property type="evidence" value="ECO:0007669"/>
    <property type="project" value="TreeGrafter"/>
</dbReference>
<evidence type="ECO:0000256" key="4">
    <source>
        <dbReference type="ARBA" id="ARBA00031929"/>
    </source>
</evidence>
<dbReference type="SMART" id="SM00025">
    <property type="entry name" value="Pumilio"/>
    <property type="match status" value="3"/>
</dbReference>
<dbReference type="Pfam" id="PF22493">
    <property type="entry name" value="PUF_NOP9"/>
    <property type="match status" value="2"/>
</dbReference>
<organism evidence="6 7">
    <name type="scientific">Tilletia caries</name>
    <name type="common">wheat bunt fungus</name>
    <dbReference type="NCBI Taxonomy" id="13290"/>
    <lineage>
        <taxon>Eukaryota</taxon>
        <taxon>Fungi</taxon>
        <taxon>Dikarya</taxon>
        <taxon>Basidiomycota</taxon>
        <taxon>Ustilaginomycotina</taxon>
        <taxon>Exobasidiomycetes</taxon>
        <taxon>Tilletiales</taxon>
        <taxon>Tilletiaceae</taxon>
        <taxon>Tilletia</taxon>
    </lineage>
</organism>
<evidence type="ECO:0000256" key="1">
    <source>
        <dbReference type="ARBA" id="ARBA00016427"/>
    </source>
</evidence>
<evidence type="ECO:0000313" key="7">
    <source>
        <dbReference type="Proteomes" id="UP000077671"/>
    </source>
</evidence>
<protein>
    <recommendedName>
        <fullName evidence="1">Nucleolar protein 9</fullName>
    </recommendedName>
    <alternativeName>
        <fullName evidence="3 4">Pumilio domain-containing protein NOP9</fullName>
    </alternativeName>
</protein>
<feature type="compositionally biased region" description="Basic residues" evidence="5">
    <location>
        <begin position="574"/>
        <end position="590"/>
    </location>
</feature>
<feature type="compositionally biased region" description="Basic and acidic residues" evidence="5">
    <location>
        <begin position="608"/>
        <end position="622"/>
    </location>
</feature>
<dbReference type="InterPro" id="IPR016024">
    <property type="entry name" value="ARM-type_fold"/>
</dbReference>
<feature type="compositionally biased region" description="Basic and acidic residues" evidence="5">
    <location>
        <begin position="370"/>
        <end position="387"/>
    </location>
</feature>
<dbReference type="EMBL" id="LWDD02000772">
    <property type="protein sequence ID" value="KAE8256727.1"/>
    <property type="molecule type" value="Genomic_DNA"/>
</dbReference>
<feature type="compositionally biased region" description="Low complexity" evidence="5">
    <location>
        <begin position="660"/>
        <end position="676"/>
    </location>
</feature>
<feature type="region of interest" description="Disordered" evidence="5">
    <location>
        <begin position="560"/>
        <end position="633"/>
    </location>
</feature>
<feature type="compositionally biased region" description="Acidic residues" evidence="5">
    <location>
        <begin position="560"/>
        <end position="571"/>
    </location>
</feature>
<dbReference type="SUPFAM" id="SSF48371">
    <property type="entry name" value="ARM repeat"/>
    <property type="match status" value="1"/>
</dbReference>
<dbReference type="GO" id="GO:0005730">
    <property type="term" value="C:nucleolus"/>
    <property type="evidence" value="ECO:0007669"/>
    <property type="project" value="TreeGrafter"/>
</dbReference>
<dbReference type="InterPro" id="IPR001313">
    <property type="entry name" value="Pumilio_RNA-bd_rpt"/>
</dbReference>
<feature type="region of interest" description="Disordered" evidence="5">
    <location>
        <begin position="886"/>
        <end position="958"/>
    </location>
</feature>
<accession>A0A177VAI0</accession>
<dbReference type="GO" id="GO:0000472">
    <property type="term" value="P:endonucleolytic cleavage to generate mature 5'-end of SSU-rRNA from (SSU-rRNA, 5.8S rRNA, LSU-rRNA)"/>
    <property type="evidence" value="ECO:0007669"/>
    <property type="project" value="TreeGrafter"/>
</dbReference>
<dbReference type="InterPro" id="IPR040000">
    <property type="entry name" value="NOP9"/>
</dbReference>
<dbReference type="Gene3D" id="1.25.10.10">
    <property type="entry name" value="Leucine-rich Repeat Variant"/>
    <property type="match status" value="1"/>
</dbReference>
<dbReference type="GO" id="GO:0030688">
    <property type="term" value="C:preribosome, small subunit precursor"/>
    <property type="evidence" value="ECO:0007669"/>
    <property type="project" value="TreeGrafter"/>
</dbReference>
<feature type="region of interest" description="Disordered" evidence="5">
    <location>
        <begin position="658"/>
        <end position="700"/>
    </location>
</feature>
<reference evidence="6" key="1">
    <citation type="submission" date="2016-04" db="EMBL/GenBank/DDBJ databases">
        <authorList>
            <person name="Nguyen H.D."/>
            <person name="Kesanakurti P."/>
            <person name="Cullis J."/>
            <person name="Levesque C.A."/>
            <person name="Hambleton S."/>
        </authorList>
    </citation>
    <scope>NUCLEOTIDE SEQUENCE</scope>
    <source>
        <strain evidence="6">DAOMC 238032</strain>
    </source>
</reference>
<dbReference type="AlphaFoldDB" id="A0A177VAI0"/>
<comment type="caution">
    <text evidence="6">The sequence shown here is derived from an EMBL/GenBank/DDBJ whole genome shotgun (WGS) entry which is preliminary data.</text>
</comment>
<dbReference type="GO" id="GO:0030686">
    <property type="term" value="C:90S preribosome"/>
    <property type="evidence" value="ECO:0007669"/>
    <property type="project" value="TreeGrafter"/>
</dbReference>
<reference evidence="6" key="2">
    <citation type="journal article" date="2019" name="IMA Fungus">
        <title>Genome sequencing and comparison of five Tilletia species to identify candidate genes for the detection of regulated species infecting wheat.</title>
        <authorList>
            <person name="Nguyen H.D.T."/>
            <person name="Sultana T."/>
            <person name="Kesanakurti P."/>
            <person name="Hambleton S."/>
        </authorList>
    </citation>
    <scope>NUCLEOTIDE SEQUENCE</scope>
    <source>
        <strain evidence="6">DAOMC 238032</strain>
    </source>
</reference>
<dbReference type="InterPro" id="IPR011989">
    <property type="entry name" value="ARM-like"/>
</dbReference>
<feature type="region of interest" description="Disordered" evidence="5">
    <location>
        <begin position="241"/>
        <end position="284"/>
    </location>
</feature>
<dbReference type="PANTHER" id="PTHR13102">
    <property type="entry name" value="NUCLEOLAR PROTEIN 9"/>
    <property type="match status" value="1"/>
</dbReference>
<evidence type="ECO:0000256" key="2">
    <source>
        <dbReference type="ARBA" id="ARBA00022737"/>
    </source>
</evidence>
<feature type="region of interest" description="Disordered" evidence="5">
    <location>
        <begin position="490"/>
        <end position="519"/>
    </location>
</feature>
<evidence type="ECO:0000256" key="5">
    <source>
        <dbReference type="SAM" id="MobiDB-lite"/>
    </source>
</evidence>
<name>A0A177VAI0_9BASI</name>
<proteinExistence type="predicted"/>
<gene>
    <name evidence="6" type="ORF">A4X03_0g5116</name>
</gene>
<feature type="compositionally biased region" description="Acidic residues" evidence="5">
    <location>
        <begin position="677"/>
        <end position="692"/>
    </location>
</feature>
<sequence>MPRENKVRQRGKKKQNQQVDHEQQEQQPDWVVSQHEHEHEQQQQQQQGEQGERADDFDDSTPFGIVDPEIKNYFKTAHADLVAAANSTPDHEQDQHALLLSAALQELNGHELALATDPDTSLVLEYLIHSINNTQLRVLADRLTGSLFPLATHRFGSHVLEAILAALQRSLASNASSIQIAAATGADVGTLRSAKQLIIDFTAELKQAQKDAVSTLLHHQFGTHILRTLLSILSGHSLDSDANTRSKRSTAFRQKQDVSASDRKRKSTANPDGTQHDDASSLPVPDEFTPLLHALLADLTEALNINEVRALSHNVVAAPTLGLALALERPPQDGDLPVGRLADLILDNIPSTCADFVSSKGDNKKKKKKRDEDLPRVPERSDHMESSLRDSIASHLIQRALELLAQRALTSPRGSTTQRAAIAAGRLFWRTYFAGRTVNLASHPTANYIVQSGVALLGSSLGPHSDDDGEEDELRSAIAELHSSGKKLVKASMAPLPAPGKRTSGKGAGGGGPSHVKTDNRTGVLHEVLLRAGHLGKPGGYEAEAIRAVLASFGFGEDADADGEQDGDEEGEVKKKKKKKDKDQKKKSKKGKSEDAMDEDEGDGDGDGEGKGEGEGDEEQKKQAAASLESEKNAAERKIALVVPCIISMRSRKAYERILSSRQSRSHTSSGGAAPDADADAEGDGDGDEGDGNGDGKSLACGLRDSPAHLSGSVILQAILRMEPPASEAIYKSLLHTLNGPSLLRLLSSSAPGMHVLLTALGSSTASFQHRTALFRALLPLLVEITVGEGGKWGSRVADGCWDWADPFFKEKIAAEALRRERTLLSSHFGNFFLKRVHVGLYRREPRSWKDDFVRGLGRKAWIAGLAEEWEGLVVLKEREAAAAAAAPDAEVNPVATNGSEANGTSGSEKVVSKEKKKKKKRKEKADDEEAGGQEQEKKKRKRSSASDLDKILSMISD</sequence>
<dbReference type="GO" id="GO:0000480">
    <property type="term" value="P:endonucleolytic cleavage in 5'-ETS of tricistronic rRNA transcript (SSU-rRNA, 5.8S rRNA, LSU-rRNA)"/>
    <property type="evidence" value="ECO:0007669"/>
    <property type="project" value="TreeGrafter"/>
</dbReference>
<dbReference type="PANTHER" id="PTHR13102:SF0">
    <property type="entry name" value="NUCLEOLAR PROTEIN 9"/>
    <property type="match status" value="1"/>
</dbReference>
<feature type="compositionally biased region" description="Acidic residues" evidence="5">
    <location>
        <begin position="596"/>
        <end position="607"/>
    </location>
</feature>
<feature type="region of interest" description="Disordered" evidence="5">
    <location>
        <begin position="1"/>
        <end position="62"/>
    </location>
</feature>
<dbReference type="GO" id="GO:0000447">
    <property type="term" value="P:endonucleolytic cleavage in ITS1 to separate SSU-rRNA from 5.8S rRNA and LSU-rRNA from tricistronic rRNA transcript (SSU-rRNA, 5.8S rRNA, LSU-rRNA)"/>
    <property type="evidence" value="ECO:0007669"/>
    <property type="project" value="TreeGrafter"/>
</dbReference>
<evidence type="ECO:0000256" key="3">
    <source>
        <dbReference type="ARBA" id="ARBA00030932"/>
    </source>
</evidence>